<keyword evidence="2" id="KW-1185">Reference proteome</keyword>
<evidence type="ECO:0000313" key="1">
    <source>
        <dbReference type="EMBL" id="AEH23759.1"/>
    </source>
</evidence>
<dbReference type="HOGENOM" id="CLU_2802437_0_0_2"/>
<dbReference type="AlphaFoldDB" id="F8AFF2"/>
<dbReference type="EMBL" id="CP002779">
    <property type="protein sequence ID" value="AEH23759.1"/>
    <property type="molecule type" value="Genomic_DNA"/>
</dbReference>
<reference evidence="1 2" key="1">
    <citation type="journal article" date="2011" name="J. Bacteriol.">
        <title>Complete genome sequence of the obligate piezophilic hyperthermophilic archaeon Pyrococcus yayanosii CH1.</title>
        <authorList>
            <person name="Jun X."/>
            <person name="Lupeng L."/>
            <person name="Minjuan X."/>
            <person name="Oger P."/>
            <person name="Fengping W."/>
            <person name="Jebbar M."/>
            <person name="Xiang X."/>
        </authorList>
    </citation>
    <scope>NUCLEOTIDE SEQUENCE [LARGE SCALE GENOMIC DNA]</scope>
    <source>
        <strain evidence="2">CH1 / JCM 16557</strain>
    </source>
</reference>
<dbReference type="KEGG" id="pya:PYCH_00460"/>
<protein>
    <submittedName>
        <fullName evidence="1">Uncharacterized protein</fullName>
    </submittedName>
</protein>
<organism evidence="1 2">
    <name type="scientific">Pyrococcus yayanosii (strain CH1 / JCM 16557)</name>
    <dbReference type="NCBI Taxonomy" id="529709"/>
    <lineage>
        <taxon>Archaea</taxon>
        <taxon>Methanobacteriati</taxon>
        <taxon>Methanobacteriota</taxon>
        <taxon>Thermococci</taxon>
        <taxon>Thermococcales</taxon>
        <taxon>Thermococcaceae</taxon>
        <taxon>Pyrococcus</taxon>
    </lineage>
</organism>
<proteinExistence type="predicted"/>
<accession>F8AFF2</accession>
<gene>
    <name evidence="1" type="ordered locus">PYCH_00460</name>
</gene>
<sequence>MSLIGTSTFLVVISSGAALSILFESYWNTLTRTHTKSWLHLSILFESYWNSSLLAWVKEGKKAFNSL</sequence>
<evidence type="ECO:0000313" key="2">
    <source>
        <dbReference type="Proteomes" id="UP000008386"/>
    </source>
</evidence>
<name>F8AFF2_PYRYC</name>
<dbReference type="Proteomes" id="UP000008386">
    <property type="component" value="Chromosome"/>
</dbReference>
<dbReference type="eggNOG" id="arCOG10870">
    <property type="taxonomic scope" value="Archaea"/>
</dbReference>